<dbReference type="GO" id="GO:0004673">
    <property type="term" value="F:protein histidine kinase activity"/>
    <property type="evidence" value="ECO:0007669"/>
    <property type="project" value="UniProtKB-EC"/>
</dbReference>
<dbReference type="RefSeq" id="WP_182805345.1">
    <property type="nucleotide sequence ID" value="NZ_CP060007.1"/>
</dbReference>
<dbReference type="InterPro" id="IPR036890">
    <property type="entry name" value="HATPase_C_sf"/>
</dbReference>
<dbReference type="EC" id="2.7.13.3" evidence="2"/>
<keyword evidence="7" id="KW-0067">ATP-binding</keyword>
<dbReference type="Proteomes" id="UP000515344">
    <property type="component" value="Chromosome"/>
</dbReference>
<keyword evidence="3" id="KW-0597">Phosphoprotein</keyword>
<evidence type="ECO:0000256" key="4">
    <source>
        <dbReference type="ARBA" id="ARBA00022679"/>
    </source>
</evidence>
<evidence type="ECO:0000313" key="11">
    <source>
        <dbReference type="EMBL" id="QNA45894.1"/>
    </source>
</evidence>
<comment type="catalytic activity">
    <reaction evidence="1">
        <text>ATP + protein L-histidine = ADP + protein N-phospho-L-histidine.</text>
        <dbReference type="EC" id="2.7.13.3"/>
    </reaction>
</comment>
<dbReference type="AlphaFoldDB" id="A0A7G5XK91"/>
<evidence type="ECO:0000256" key="9">
    <source>
        <dbReference type="SAM" id="Phobius"/>
    </source>
</evidence>
<evidence type="ECO:0000256" key="8">
    <source>
        <dbReference type="SAM" id="Coils"/>
    </source>
</evidence>
<feature type="transmembrane region" description="Helical" evidence="9">
    <location>
        <begin position="326"/>
        <end position="348"/>
    </location>
</feature>
<dbReference type="Gene3D" id="3.30.565.10">
    <property type="entry name" value="Histidine kinase-like ATPase, C-terminal domain"/>
    <property type="match status" value="1"/>
</dbReference>
<sequence>MKFYLVSVLLLTFYSQVYSQKTSSEWLDTLKRKIILSEKYDDEKLTRIYELYHGYTGKNKTDLYEFYLKLYDEYSFFNFDSAFMSASKLHELSYELNDPVRTSFAKMKLSFVLLSSGMFKEVLDSLSRVKLEYLNVAQKAEYYILMARCYYDIADYSNDNVFSPRYNIEAGRYIDSSLNLLPVNSFGYSYYSGLKEIRLGNDDKAAVHFKKIIDNPSLSPHEIALVTSTYADIFTRKDNPDTIIKLLCKAAIADIETSTKENSAIFNLATLLYKLGDIENASLFIQKASVDAQLYGARQRMVKLNSVMPLIDAEKLSIVESNKKKIVIYAVIITFSFLILIFLAFIIIKQVKKLKAQQQVISKKNKSLQDLLSEKENLLEEKEWLRKEIHHRVKNNLHTVLSLLESQSVFLKDEALAAIQDCQHRVHSMALLHQKLYQSENLSAINMSVYLPELINYLSESFNIKERIRFHLQIEPLELEVSLAVPLGLILNEAITNAIKYAFKRPDNNDITISMSSLSNKNVSLTVSDNGIGLPEDFDVETTSSLGIKLMKGLTEDIGGSFTIEGKAGCKITILFSIDNSLLHKSKML</sequence>
<evidence type="ECO:0000256" key="5">
    <source>
        <dbReference type="ARBA" id="ARBA00022741"/>
    </source>
</evidence>
<gene>
    <name evidence="11" type="ORF">H4075_06800</name>
</gene>
<dbReference type="Pfam" id="PF19904">
    <property type="entry name" value="DUF6377"/>
    <property type="match status" value="1"/>
</dbReference>
<keyword evidence="8" id="KW-0175">Coiled coil</keyword>
<keyword evidence="9" id="KW-0472">Membrane</keyword>
<keyword evidence="9" id="KW-1133">Transmembrane helix</keyword>
<keyword evidence="5" id="KW-0547">Nucleotide-binding</keyword>
<dbReference type="InterPro" id="IPR011990">
    <property type="entry name" value="TPR-like_helical_dom_sf"/>
</dbReference>
<dbReference type="Gene3D" id="3.30.450.20">
    <property type="entry name" value="PAS domain"/>
    <property type="match status" value="1"/>
</dbReference>
<dbReference type="InterPro" id="IPR005467">
    <property type="entry name" value="His_kinase_dom"/>
</dbReference>
<organism evidence="11 12">
    <name type="scientific">Lacibacter sediminis</name>
    <dbReference type="NCBI Taxonomy" id="2760713"/>
    <lineage>
        <taxon>Bacteria</taxon>
        <taxon>Pseudomonadati</taxon>
        <taxon>Bacteroidota</taxon>
        <taxon>Chitinophagia</taxon>
        <taxon>Chitinophagales</taxon>
        <taxon>Chitinophagaceae</taxon>
        <taxon>Lacibacter</taxon>
    </lineage>
</organism>
<dbReference type="PANTHER" id="PTHR41523">
    <property type="entry name" value="TWO-COMPONENT SYSTEM SENSOR PROTEIN"/>
    <property type="match status" value="1"/>
</dbReference>
<dbReference type="Pfam" id="PF02518">
    <property type="entry name" value="HATPase_c"/>
    <property type="match status" value="1"/>
</dbReference>
<dbReference type="GO" id="GO:0005524">
    <property type="term" value="F:ATP binding"/>
    <property type="evidence" value="ECO:0007669"/>
    <property type="project" value="UniProtKB-KW"/>
</dbReference>
<evidence type="ECO:0000256" key="3">
    <source>
        <dbReference type="ARBA" id="ARBA00022553"/>
    </source>
</evidence>
<reference evidence="12" key="1">
    <citation type="submission" date="2020-08" db="EMBL/GenBank/DDBJ databases">
        <title>Lacibacter sp. S13-6-6 genome sequencing.</title>
        <authorList>
            <person name="Jin L."/>
        </authorList>
    </citation>
    <scope>NUCLEOTIDE SEQUENCE [LARGE SCALE GENOMIC DNA]</scope>
    <source>
        <strain evidence="12">S13-6-6</strain>
    </source>
</reference>
<proteinExistence type="predicted"/>
<keyword evidence="12" id="KW-1185">Reference proteome</keyword>
<feature type="domain" description="Histidine kinase" evidence="10">
    <location>
        <begin position="388"/>
        <end position="580"/>
    </location>
</feature>
<dbReference type="PROSITE" id="PS50109">
    <property type="entry name" value="HIS_KIN"/>
    <property type="match status" value="1"/>
</dbReference>
<dbReference type="InterPro" id="IPR003594">
    <property type="entry name" value="HATPase_dom"/>
</dbReference>
<dbReference type="InterPro" id="IPR045957">
    <property type="entry name" value="DUF6377"/>
</dbReference>
<feature type="coiled-coil region" evidence="8">
    <location>
        <begin position="361"/>
        <end position="388"/>
    </location>
</feature>
<dbReference type="SUPFAM" id="SSF55874">
    <property type="entry name" value="ATPase domain of HSP90 chaperone/DNA topoisomerase II/histidine kinase"/>
    <property type="match status" value="1"/>
</dbReference>
<keyword evidence="4" id="KW-0808">Transferase</keyword>
<keyword evidence="6 11" id="KW-0418">Kinase</keyword>
<accession>A0A7G5XK91</accession>
<protein>
    <recommendedName>
        <fullName evidence="2">histidine kinase</fullName>
        <ecNumber evidence="2">2.7.13.3</ecNumber>
    </recommendedName>
</protein>
<dbReference type="PANTHER" id="PTHR41523:SF8">
    <property type="entry name" value="ETHYLENE RESPONSE SENSOR PROTEIN"/>
    <property type="match status" value="1"/>
</dbReference>
<evidence type="ECO:0000256" key="2">
    <source>
        <dbReference type="ARBA" id="ARBA00012438"/>
    </source>
</evidence>
<keyword evidence="9" id="KW-0812">Transmembrane</keyword>
<evidence type="ECO:0000259" key="10">
    <source>
        <dbReference type="PROSITE" id="PS50109"/>
    </source>
</evidence>
<evidence type="ECO:0000256" key="1">
    <source>
        <dbReference type="ARBA" id="ARBA00000085"/>
    </source>
</evidence>
<dbReference type="SMART" id="SM00387">
    <property type="entry name" value="HATPase_c"/>
    <property type="match status" value="1"/>
</dbReference>
<evidence type="ECO:0000256" key="7">
    <source>
        <dbReference type="ARBA" id="ARBA00022840"/>
    </source>
</evidence>
<dbReference type="Gene3D" id="1.25.40.10">
    <property type="entry name" value="Tetratricopeptide repeat domain"/>
    <property type="match status" value="1"/>
</dbReference>
<dbReference type="KEGG" id="lacs:H4075_06800"/>
<name>A0A7G5XK91_9BACT</name>
<evidence type="ECO:0000256" key="6">
    <source>
        <dbReference type="ARBA" id="ARBA00022777"/>
    </source>
</evidence>
<dbReference type="EMBL" id="CP060007">
    <property type="protein sequence ID" value="QNA45894.1"/>
    <property type="molecule type" value="Genomic_DNA"/>
</dbReference>
<evidence type="ECO:0000313" key="12">
    <source>
        <dbReference type="Proteomes" id="UP000515344"/>
    </source>
</evidence>